<evidence type="ECO:0000313" key="2">
    <source>
        <dbReference type="Proteomes" id="UP001199469"/>
    </source>
</evidence>
<dbReference type="InterPro" id="IPR021527">
    <property type="entry name" value="DUF2795"/>
</dbReference>
<reference evidence="1 2" key="1">
    <citation type="submission" date="2021-11" db="EMBL/GenBank/DDBJ databases">
        <title>Draft genome sequence of Actinomycetospora sp. SF1 isolated from the rhizosphere soil.</title>
        <authorList>
            <person name="Duangmal K."/>
            <person name="Chantavorakit T."/>
        </authorList>
    </citation>
    <scope>NUCLEOTIDE SEQUENCE [LARGE SCALE GENOMIC DNA]</scope>
    <source>
        <strain evidence="1 2">TBRC 5722</strain>
    </source>
</reference>
<evidence type="ECO:0000313" key="1">
    <source>
        <dbReference type="EMBL" id="MCD2195793.1"/>
    </source>
</evidence>
<dbReference type="Pfam" id="PF11387">
    <property type="entry name" value="DUF2795"/>
    <property type="match status" value="1"/>
</dbReference>
<comment type="caution">
    <text evidence="1">The sequence shown here is derived from an EMBL/GenBank/DDBJ whole genome shotgun (WGS) entry which is preliminary data.</text>
</comment>
<dbReference type="RefSeq" id="WP_230737236.1">
    <property type="nucleotide sequence ID" value="NZ_JAJNDB010000004.1"/>
</dbReference>
<keyword evidence="2" id="KW-1185">Reference proteome</keyword>
<gene>
    <name evidence="1" type="ORF">LQ327_20685</name>
</gene>
<accession>A0ABS8PCS6</accession>
<organism evidence="1 2">
    <name type="scientific">Actinomycetospora endophytica</name>
    <dbReference type="NCBI Taxonomy" id="2291215"/>
    <lineage>
        <taxon>Bacteria</taxon>
        <taxon>Bacillati</taxon>
        <taxon>Actinomycetota</taxon>
        <taxon>Actinomycetes</taxon>
        <taxon>Pseudonocardiales</taxon>
        <taxon>Pseudonocardiaceae</taxon>
        <taxon>Actinomycetospora</taxon>
    </lineage>
</organism>
<dbReference type="EMBL" id="JAJNDB010000004">
    <property type="protein sequence ID" value="MCD2195793.1"/>
    <property type="molecule type" value="Genomic_DNA"/>
</dbReference>
<proteinExistence type="predicted"/>
<name>A0ABS8PCS6_9PSEU</name>
<protein>
    <submittedName>
        <fullName evidence="1">DUF2795 domain-containing protein</fullName>
    </submittedName>
</protein>
<dbReference type="Proteomes" id="UP001199469">
    <property type="component" value="Unassembled WGS sequence"/>
</dbReference>
<sequence length="89" mass="9325">MAAPASNGHHVPGPDSGVLEMLSSVLSSLSFPARPWQIIAAAEAYGADSRTMTRLHQLPSATYPSLRHVAQAYGNAPGPRRGAPPASHR</sequence>